<dbReference type="Proteomes" id="UP000233551">
    <property type="component" value="Unassembled WGS sequence"/>
</dbReference>
<evidence type="ECO:0000313" key="3">
    <source>
        <dbReference type="Proteomes" id="UP000233551"/>
    </source>
</evidence>
<dbReference type="AlphaFoldDB" id="A0A2I0KCS6"/>
<keyword evidence="1" id="KW-0175">Coiled coil</keyword>
<dbReference type="SUPFAM" id="SSF90257">
    <property type="entry name" value="Myosin rod fragments"/>
    <property type="match status" value="1"/>
</dbReference>
<dbReference type="GO" id="GO:0005643">
    <property type="term" value="C:nuclear pore"/>
    <property type="evidence" value="ECO:0007669"/>
    <property type="project" value="TreeGrafter"/>
</dbReference>
<evidence type="ECO:0000313" key="2">
    <source>
        <dbReference type="EMBL" id="PKI65566.1"/>
    </source>
</evidence>
<sequence>MEEAASKVTAVLQRAEEQVQMIESLHTSVAMYRRLYEEEHKRHSSYSPTAVEITDGRADLKLLIEGSQEAAKKAQEQAAERVRSLEDELDKSRAKIISLQSERDKLALEANFVRDKVYSLVKESEHKRQELDGVLARNVEFSQLIVDYQRKLRDSSESLHAAEELSRKLTMEVSILKHEKELLANAEKRACDEVKSLSERVYRLQFT</sequence>
<reference evidence="2 3" key="1">
    <citation type="submission" date="2017-11" db="EMBL/GenBank/DDBJ databases">
        <title>De-novo sequencing of pomegranate (Punica granatum L.) genome.</title>
        <authorList>
            <person name="Akparov Z."/>
            <person name="Amiraslanov A."/>
            <person name="Hajiyeva S."/>
            <person name="Abbasov M."/>
            <person name="Kaur K."/>
            <person name="Hamwieh A."/>
            <person name="Solovyev V."/>
            <person name="Salamov A."/>
            <person name="Braich B."/>
            <person name="Kosarev P."/>
            <person name="Mahmoud A."/>
            <person name="Hajiyev E."/>
            <person name="Babayeva S."/>
            <person name="Izzatullayeva V."/>
            <person name="Mammadov A."/>
            <person name="Mammadov A."/>
            <person name="Sharifova S."/>
            <person name="Ojaghi J."/>
            <person name="Eynullazada K."/>
            <person name="Bayramov B."/>
            <person name="Abdulazimova A."/>
            <person name="Shahmuradov I."/>
        </authorList>
    </citation>
    <scope>NUCLEOTIDE SEQUENCE [LARGE SCALE GENOMIC DNA]</scope>
    <source>
        <strain evidence="3">cv. AG2017</strain>
        <tissue evidence="2">Leaf</tissue>
    </source>
</reference>
<dbReference type="PANTHER" id="PTHR18898:SF2">
    <property type="entry name" value="NUCLEOPROTEIN TPR"/>
    <property type="match status" value="1"/>
</dbReference>
<organism evidence="2 3">
    <name type="scientific">Punica granatum</name>
    <name type="common">Pomegranate</name>
    <dbReference type="NCBI Taxonomy" id="22663"/>
    <lineage>
        <taxon>Eukaryota</taxon>
        <taxon>Viridiplantae</taxon>
        <taxon>Streptophyta</taxon>
        <taxon>Embryophyta</taxon>
        <taxon>Tracheophyta</taxon>
        <taxon>Spermatophyta</taxon>
        <taxon>Magnoliopsida</taxon>
        <taxon>eudicotyledons</taxon>
        <taxon>Gunneridae</taxon>
        <taxon>Pentapetalae</taxon>
        <taxon>rosids</taxon>
        <taxon>malvids</taxon>
        <taxon>Myrtales</taxon>
        <taxon>Lythraceae</taxon>
        <taxon>Punica</taxon>
    </lineage>
</organism>
<dbReference type="STRING" id="22663.A0A2I0KCS6"/>
<name>A0A2I0KCS6_PUNGR</name>
<dbReference type="EMBL" id="PGOL01000742">
    <property type="protein sequence ID" value="PKI65566.1"/>
    <property type="molecule type" value="Genomic_DNA"/>
</dbReference>
<protein>
    <submittedName>
        <fullName evidence="2">Uncharacterized protein</fullName>
    </submittedName>
</protein>
<dbReference type="GO" id="GO:0006406">
    <property type="term" value="P:mRNA export from nucleus"/>
    <property type="evidence" value="ECO:0007669"/>
    <property type="project" value="TreeGrafter"/>
</dbReference>
<dbReference type="PANTHER" id="PTHR18898">
    <property type="entry name" value="NUCLEOPROTEIN TPR-RELATED"/>
    <property type="match status" value="1"/>
</dbReference>
<feature type="coiled-coil region" evidence="1">
    <location>
        <begin position="57"/>
        <end position="109"/>
    </location>
</feature>
<gene>
    <name evidence="2" type="ORF">CRG98_014066</name>
</gene>
<proteinExistence type="predicted"/>
<comment type="caution">
    <text evidence="2">The sequence shown here is derived from an EMBL/GenBank/DDBJ whole genome shotgun (WGS) entry which is preliminary data.</text>
</comment>
<dbReference type="GO" id="GO:0017056">
    <property type="term" value="F:structural constituent of nuclear pore"/>
    <property type="evidence" value="ECO:0007669"/>
    <property type="project" value="TreeGrafter"/>
</dbReference>
<evidence type="ECO:0000256" key="1">
    <source>
        <dbReference type="SAM" id="Coils"/>
    </source>
</evidence>
<keyword evidence="3" id="KW-1185">Reference proteome</keyword>
<accession>A0A2I0KCS6</accession>